<dbReference type="Pfam" id="PF12172">
    <property type="entry name" value="zf-ChsH2"/>
    <property type="match status" value="1"/>
</dbReference>
<organism evidence="3 4">
    <name type="scientific">Nonomuraea guangzhouensis</name>
    <dbReference type="NCBI Taxonomy" id="1291555"/>
    <lineage>
        <taxon>Bacteria</taxon>
        <taxon>Bacillati</taxon>
        <taxon>Actinomycetota</taxon>
        <taxon>Actinomycetes</taxon>
        <taxon>Streptosporangiales</taxon>
        <taxon>Streptosporangiaceae</taxon>
        <taxon>Nonomuraea</taxon>
    </lineage>
</organism>
<evidence type="ECO:0000259" key="2">
    <source>
        <dbReference type="Pfam" id="PF12172"/>
    </source>
</evidence>
<evidence type="ECO:0000313" key="3">
    <source>
        <dbReference type="EMBL" id="MFD1539658.1"/>
    </source>
</evidence>
<feature type="domain" description="ChsH2 rubredoxin-like zinc ribbon" evidence="2">
    <location>
        <begin position="9"/>
        <end position="32"/>
    </location>
</feature>
<dbReference type="InterPro" id="IPR012340">
    <property type="entry name" value="NA-bd_OB-fold"/>
</dbReference>
<name>A0ABW4GAV8_9ACTN</name>
<proteinExistence type="predicted"/>
<accession>A0ABW4GAV8</accession>
<comment type="caution">
    <text evidence="3">The sequence shown here is derived from an EMBL/GenBank/DDBJ whole genome shotgun (WGS) entry which is preliminary data.</text>
</comment>
<sequence>MSAHQATGLRGSRCEACAVTVYPADGACPRCGQAASPVTLSSAGELWTWTVQRFAPKSPPFVPPQDGFRPFALGYVELPEGVRVAAVLDIDDLGSIRIGMPLRIEPTTGVPRAMAIEGAR</sequence>
<dbReference type="Proteomes" id="UP001597097">
    <property type="component" value="Unassembled WGS sequence"/>
</dbReference>
<dbReference type="InterPro" id="IPR002878">
    <property type="entry name" value="ChsH2_C"/>
</dbReference>
<gene>
    <name evidence="3" type="ORF">ACFSJ0_21570</name>
</gene>
<dbReference type="PANTHER" id="PTHR34075:SF5">
    <property type="entry name" value="BLR3430 PROTEIN"/>
    <property type="match status" value="1"/>
</dbReference>
<evidence type="ECO:0000313" key="4">
    <source>
        <dbReference type="Proteomes" id="UP001597097"/>
    </source>
</evidence>
<dbReference type="RefSeq" id="WP_378622055.1">
    <property type="nucleotide sequence ID" value="NZ_JBHUCM010000017.1"/>
</dbReference>
<dbReference type="Pfam" id="PF01796">
    <property type="entry name" value="OB_ChsH2_C"/>
    <property type="match status" value="1"/>
</dbReference>
<protein>
    <submittedName>
        <fullName evidence="3">Zn-ribbon domain-containing OB-fold protein</fullName>
    </submittedName>
</protein>
<evidence type="ECO:0000259" key="1">
    <source>
        <dbReference type="Pfam" id="PF01796"/>
    </source>
</evidence>
<dbReference type="PANTHER" id="PTHR34075">
    <property type="entry name" value="BLR3430 PROTEIN"/>
    <property type="match status" value="1"/>
</dbReference>
<dbReference type="InterPro" id="IPR052513">
    <property type="entry name" value="Thioester_dehydratase-like"/>
</dbReference>
<dbReference type="InterPro" id="IPR022002">
    <property type="entry name" value="ChsH2_Znr"/>
</dbReference>
<reference evidence="4" key="1">
    <citation type="journal article" date="2019" name="Int. J. Syst. Evol. Microbiol.">
        <title>The Global Catalogue of Microorganisms (GCM) 10K type strain sequencing project: providing services to taxonomists for standard genome sequencing and annotation.</title>
        <authorList>
            <consortium name="The Broad Institute Genomics Platform"/>
            <consortium name="The Broad Institute Genome Sequencing Center for Infectious Disease"/>
            <person name="Wu L."/>
            <person name="Ma J."/>
        </authorList>
    </citation>
    <scope>NUCLEOTIDE SEQUENCE [LARGE SCALE GENOMIC DNA]</scope>
    <source>
        <strain evidence="4">CGMCC 1.15399</strain>
    </source>
</reference>
<feature type="domain" description="ChsH2 C-terminal OB-fold" evidence="1">
    <location>
        <begin position="38"/>
        <end position="104"/>
    </location>
</feature>
<keyword evidence="4" id="KW-1185">Reference proteome</keyword>
<dbReference type="EMBL" id="JBHUCM010000017">
    <property type="protein sequence ID" value="MFD1539658.1"/>
    <property type="molecule type" value="Genomic_DNA"/>
</dbReference>
<dbReference type="SUPFAM" id="SSF50249">
    <property type="entry name" value="Nucleic acid-binding proteins"/>
    <property type="match status" value="1"/>
</dbReference>